<keyword evidence="3" id="KW-0378">Hydrolase</keyword>
<dbReference type="AlphaFoldDB" id="A0A7M7KX38"/>
<evidence type="ECO:0000256" key="4">
    <source>
        <dbReference type="SAM" id="SignalP"/>
    </source>
</evidence>
<evidence type="ECO:0000256" key="2">
    <source>
        <dbReference type="ARBA" id="ARBA00024195"/>
    </source>
</evidence>
<dbReference type="InterPro" id="IPR018114">
    <property type="entry name" value="TRYPSIN_HIS"/>
</dbReference>
<dbReference type="GO" id="GO:0006508">
    <property type="term" value="P:proteolysis"/>
    <property type="evidence" value="ECO:0007669"/>
    <property type="project" value="UniProtKB-KW"/>
</dbReference>
<keyword evidence="1" id="KW-1015">Disulfide bond</keyword>
<feature type="domain" description="Peptidase S1" evidence="5">
    <location>
        <begin position="36"/>
        <end position="277"/>
    </location>
</feature>
<sequence>MFNKWLVAASCCAVVTAIDSSLINTSTCGISTTGRIVNGVQAASGELPWVVNIHIYVAGGINRCSGSILTVRHVLTAAHCLDRSTKHIVIMYGSNTLNTSQRVDVSSLIVHPKFDSAELLNDVMVLRLARDVVYSRFVRPICLPDGNLRPRNLVQRAGLVAGFGALIDPNYLERTRQSDTSILMKTSLRILDDRECYKRYLDEATGSSHFHIGYQMCTFEYNSDTCVGDSGGALTVSVGGRFYQVGIVSGGLECAGTSPGVYVNVFNYVDWIARAVKHLR</sequence>
<dbReference type="Gene3D" id="2.40.10.10">
    <property type="entry name" value="Trypsin-like serine proteases"/>
    <property type="match status" value="1"/>
</dbReference>
<feature type="chain" id="PRO_5029587669" description="Peptidase S1 domain-containing protein" evidence="4">
    <location>
        <begin position="18"/>
        <end position="280"/>
    </location>
</feature>
<dbReference type="PROSITE" id="PS00135">
    <property type="entry name" value="TRYPSIN_SER"/>
    <property type="match status" value="1"/>
</dbReference>
<dbReference type="RefSeq" id="XP_022673322.1">
    <property type="nucleotide sequence ID" value="XM_022817587.1"/>
</dbReference>
<dbReference type="GO" id="GO:0004252">
    <property type="term" value="F:serine-type endopeptidase activity"/>
    <property type="evidence" value="ECO:0007669"/>
    <property type="project" value="InterPro"/>
</dbReference>
<dbReference type="Pfam" id="PF00089">
    <property type="entry name" value="Trypsin"/>
    <property type="match status" value="1"/>
</dbReference>
<organism evidence="6 7">
    <name type="scientific">Varroa destructor</name>
    <name type="common">Honeybee mite</name>
    <dbReference type="NCBI Taxonomy" id="109461"/>
    <lineage>
        <taxon>Eukaryota</taxon>
        <taxon>Metazoa</taxon>
        <taxon>Ecdysozoa</taxon>
        <taxon>Arthropoda</taxon>
        <taxon>Chelicerata</taxon>
        <taxon>Arachnida</taxon>
        <taxon>Acari</taxon>
        <taxon>Parasitiformes</taxon>
        <taxon>Mesostigmata</taxon>
        <taxon>Gamasina</taxon>
        <taxon>Dermanyssoidea</taxon>
        <taxon>Varroidae</taxon>
        <taxon>Varroa</taxon>
    </lineage>
</organism>
<evidence type="ECO:0000256" key="3">
    <source>
        <dbReference type="RuleBase" id="RU363034"/>
    </source>
</evidence>
<evidence type="ECO:0000313" key="6">
    <source>
        <dbReference type="EnsemblMetazoa" id="XP_022673322"/>
    </source>
</evidence>
<dbReference type="InterPro" id="IPR051487">
    <property type="entry name" value="Ser/Thr_Proteases_Immune/Dev"/>
</dbReference>
<dbReference type="GeneID" id="111255528"/>
<dbReference type="InterPro" id="IPR033116">
    <property type="entry name" value="TRYPSIN_SER"/>
</dbReference>
<dbReference type="PANTHER" id="PTHR24256">
    <property type="entry name" value="TRYPTASE-RELATED"/>
    <property type="match status" value="1"/>
</dbReference>
<dbReference type="InterPro" id="IPR009003">
    <property type="entry name" value="Peptidase_S1_PA"/>
</dbReference>
<dbReference type="SMART" id="SM00020">
    <property type="entry name" value="Tryp_SPc"/>
    <property type="match status" value="1"/>
</dbReference>
<keyword evidence="4" id="KW-0732">Signal</keyword>
<dbReference type="FunFam" id="2.40.10.10:FF:000068">
    <property type="entry name" value="transmembrane protease serine 2"/>
    <property type="match status" value="1"/>
</dbReference>
<dbReference type="InterPro" id="IPR001254">
    <property type="entry name" value="Trypsin_dom"/>
</dbReference>
<keyword evidence="3" id="KW-0720">Serine protease</keyword>
<dbReference type="EnsemblMetazoa" id="XM_022817587">
    <property type="protein sequence ID" value="XP_022673322"/>
    <property type="gene ID" value="LOC111255528"/>
</dbReference>
<dbReference type="PROSITE" id="PS00134">
    <property type="entry name" value="TRYPSIN_HIS"/>
    <property type="match status" value="1"/>
</dbReference>
<evidence type="ECO:0000259" key="5">
    <source>
        <dbReference type="PROSITE" id="PS50240"/>
    </source>
</evidence>
<evidence type="ECO:0000256" key="1">
    <source>
        <dbReference type="ARBA" id="ARBA00023157"/>
    </source>
</evidence>
<dbReference type="InterPro" id="IPR043504">
    <property type="entry name" value="Peptidase_S1_PA_chymotrypsin"/>
</dbReference>
<dbReference type="PROSITE" id="PS50240">
    <property type="entry name" value="TRYPSIN_DOM"/>
    <property type="match status" value="1"/>
</dbReference>
<dbReference type="PRINTS" id="PR00722">
    <property type="entry name" value="CHYMOTRYPSIN"/>
</dbReference>
<protein>
    <recommendedName>
        <fullName evidence="5">Peptidase S1 domain-containing protein</fullName>
    </recommendedName>
</protein>
<dbReference type="InterPro" id="IPR001314">
    <property type="entry name" value="Peptidase_S1A"/>
</dbReference>
<proteinExistence type="inferred from homology"/>
<dbReference type="CDD" id="cd00190">
    <property type="entry name" value="Tryp_SPc"/>
    <property type="match status" value="1"/>
</dbReference>
<reference evidence="6" key="1">
    <citation type="submission" date="2021-01" db="UniProtKB">
        <authorList>
            <consortium name="EnsemblMetazoa"/>
        </authorList>
    </citation>
    <scope>IDENTIFICATION</scope>
</reference>
<keyword evidence="7" id="KW-1185">Reference proteome</keyword>
<evidence type="ECO:0000313" key="7">
    <source>
        <dbReference type="Proteomes" id="UP000594260"/>
    </source>
</evidence>
<accession>A0A7M7KX38</accession>
<comment type="similarity">
    <text evidence="2">Belongs to the peptidase S1 family. CLIP subfamily.</text>
</comment>
<name>A0A7M7KX38_VARDE</name>
<feature type="signal peptide" evidence="4">
    <location>
        <begin position="1"/>
        <end position="17"/>
    </location>
</feature>
<dbReference type="Proteomes" id="UP000594260">
    <property type="component" value="Unplaced"/>
</dbReference>
<keyword evidence="3" id="KW-0645">Protease</keyword>
<dbReference type="SUPFAM" id="SSF50494">
    <property type="entry name" value="Trypsin-like serine proteases"/>
    <property type="match status" value="1"/>
</dbReference>